<protein>
    <submittedName>
        <fullName evidence="1">Secretion protein EspL</fullName>
    </submittedName>
</protein>
<dbReference type="STRING" id="486698.AWC22_04505"/>
<organism evidence="1 2">
    <name type="scientific">Mycobacterium riyadhense</name>
    <dbReference type="NCBI Taxonomy" id="486698"/>
    <lineage>
        <taxon>Bacteria</taxon>
        <taxon>Bacillati</taxon>
        <taxon>Actinomycetota</taxon>
        <taxon>Actinomycetes</taxon>
        <taxon>Mycobacteriales</taxon>
        <taxon>Mycobacteriaceae</taxon>
        <taxon>Mycobacterium</taxon>
    </lineage>
</organism>
<dbReference type="SUPFAM" id="SSF82607">
    <property type="entry name" value="YbaB-like"/>
    <property type="match status" value="1"/>
</dbReference>
<dbReference type="Proteomes" id="UP000193087">
    <property type="component" value="Unassembled WGS sequence"/>
</dbReference>
<evidence type="ECO:0000313" key="1">
    <source>
        <dbReference type="EMBL" id="ORW61892.1"/>
    </source>
</evidence>
<dbReference type="GO" id="GO:0003677">
    <property type="term" value="F:DNA binding"/>
    <property type="evidence" value="ECO:0007669"/>
    <property type="project" value="InterPro"/>
</dbReference>
<dbReference type="Pfam" id="PF02575">
    <property type="entry name" value="YbaB_DNA_bd"/>
    <property type="match status" value="1"/>
</dbReference>
<comment type="caution">
    <text evidence="1">The sequence shown here is derived from an EMBL/GenBank/DDBJ whole genome shotgun (WGS) entry which is preliminary data.</text>
</comment>
<proteinExistence type="predicted"/>
<dbReference type="InterPro" id="IPR004401">
    <property type="entry name" value="YbaB/EbfC"/>
</dbReference>
<keyword evidence="2" id="KW-1185">Reference proteome</keyword>
<dbReference type="AlphaFoldDB" id="A0A1X2BE77"/>
<sequence length="116" mass="12162">MTSFEMDPHVAQALALAARFQAALDGTLNQMNTGSFRGADEAETVEVTINGHQWLTGVRIKDGLLKEIGAEAVGARVNEALMNAQSTASAYNDAAGQQLTAALEAMSQAAANNRLV</sequence>
<dbReference type="InterPro" id="IPR036894">
    <property type="entry name" value="YbaB-like_sf"/>
</dbReference>
<gene>
    <name evidence="1" type="ORF">AWC22_04505</name>
</gene>
<accession>A0A1X2BE77</accession>
<name>A0A1X2BE77_9MYCO</name>
<dbReference type="EMBL" id="LQPQ01000229">
    <property type="protein sequence ID" value="ORW61892.1"/>
    <property type="molecule type" value="Genomic_DNA"/>
</dbReference>
<evidence type="ECO:0000313" key="2">
    <source>
        <dbReference type="Proteomes" id="UP000193087"/>
    </source>
</evidence>
<reference evidence="1 2" key="1">
    <citation type="submission" date="2016-01" db="EMBL/GenBank/DDBJ databases">
        <title>The new phylogeny of the genus Mycobacterium.</title>
        <authorList>
            <person name="Tarcisio F."/>
            <person name="Conor M."/>
            <person name="Antonella G."/>
            <person name="Elisabetta G."/>
            <person name="Giulia F.S."/>
            <person name="Sara T."/>
            <person name="Anna F."/>
            <person name="Clotilde B."/>
            <person name="Roberto B."/>
            <person name="Veronica D.S."/>
            <person name="Fabio R."/>
            <person name="Monica P."/>
            <person name="Olivier J."/>
            <person name="Enrico T."/>
            <person name="Nicola S."/>
        </authorList>
    </citation>
    <scope>NUCLEOTIDE SEQUENCE [LARGE SCALE GENOMIC DNA]</scope>
    <source>
        <strain evidence="1 2">DSM 45176</strain>
    </source>
</reference>
<dbReference type="OrthoDB" id="4741720at2"/>
<dbReference type="Gene3D" id="3.30.1310.10">
    <property type="entry name" value="Nucleoid-associated protein YbaB-like domain"/>
    <property type="match status" value="1"/>
</dbReference>